<proteinExistence type="inferred from homology"/>
<evidence type="ECO:0000313" key="5">
    <source>
        <dbReference type="Proteomes" id="UP001431209"/>
    </source>
</evidence>
<dbReference type="GO" id="GO:0052689">
    <property type="term" value="F:carboxylic ester hydrolase activity"/>
    <property type="evidence" value="ECO:0007669"/>
    <property type="project" value="TreeGrafter"/>
</dbReference>
<dbReference type="Proteomes" id="UP001431209">
    <property type="component" value="Unassembled WGS sequence"/>
</dbReference>
<reference evidence="4 5" key="1">
    <citation type="submission" date="2024-03" db="EMBL/GenBank/DDBJ databases">
        <title>The Acrasis kona genome and developmental transcriptomes reveal deep origins of eukaryotic multicellular pathways.</title>
        <authorList>
            <person name="Sheikh S."/>
            <person name="Fu C.-J."/>
            <person name="Brown M.W."/>
            <person name="Baldauf S.L."/>
        </authorList>
    </citation>
    <scope>NUCLEOTIDE SEQUENCE [LARGE SCALE GENOMIC DNA]</scope>
    <source>
        <strain evidence="4 5">ATCC MYA-3509</strain>
    </source>
</reference>
<dbReference type="InterPro" id="IPR029058">
    <property type="entry name" value="AB_hydrolase_fold"/>
</dbReference>
<dbReference type="Pfam" id="PF02230">
    <property type="entry name" value="Abhydrolase_2"/>
    <property type="match status" value="1"/>
</dbReference>
<keyword evidence="5" id="KW-1185">Reference proteome</keyword>
<feature type="domain" description="Phospholipase/carboxylesterase/thioesterase" evidence="3">
    <location>
        <begin position="24"/>
        <end position="235"/>
    </location>
</feature>
<organism evidence="4 5">
    <name type="scientific">Acrasis kona</name>
    <dbReference type="NCBI Taxonomy" id="1008807"/>
    <lineage>
        <taxon>Eukaryota</taxon>
        <taxon>Discoba</taxon>
        <taxon>Heterolobosea</taxon>
        <taxon>Tetramitia</taxon>
        <taxon>Eutetramitia</taxon>
        <taxon>Acrasidae</taxon>
        <taxon>Acrasis</taxon>
    </lineage>
</organism>
<dbReference type="SUPFAM" id="SSF53474">
    <property type="entry name" value="alpha/beta-Hydrolases"/>
    <property type="match status" value="1"/>
</dbReference>
<dbReference type="InterPro" id="IPR050565">
    <property type="entry name" value="LYPA1-2/EST-like"/>
</dbReference>
<sequence>MRRVLNSSRLVRMYSSVYIRLNCHVIEAKDNHESTLIWCHGLGDSSEGFRSLFEQILPTKMRCVLPNAPSRPITVNNGYVMPGWYDIKSFDRMGDAKKLEDEKGILQSKENITKLLDEEFKLFKSNQSGKVILGGFSQGAAISLLTGLSYPNNRLKAIVAASGYTLQRWKKEVPNHITVHEQQKNIPVYIHHGEDDQVVSYQYASMCYEELKNEHGVNLIIETDPYQGHHFTDEQVSFYHKLLNEF</sequence>
<evidence type="ECO:0000256" key="1">
    <source>
        <dbReference type="ARBA" id="ARBA00006499"/>
    </source>
</evidence>
<protein>
    <submittedName>
        <fullName evidence="4">Lysophospholipase</fullName>
    </submittedName>
</protein>
<name>A0AAW2ZN97_9EUKA</name>
<gene>
    <name evidence="4" type="ORF">AKO1_006591</name>
</gene>
<evidence type="ECO:0000256" key="2">
    <source>
        <dbReference type="ARBA" id="ARBA00022801"/>
    </source>
</evidence>
<dbReference type="Gene3D" id="3.40.50.1820">
    <property type="entry name" value="alpha/beta hydrolase"/>
    <property type="match status" value="1"/>
</dbReference>
<dbReference type="InterPro" id="IPR003140">
    <property type="entry name" value="PLipase/COase/thioEstase"/>
</dbReference>
<comment type="similarity">
    <text evidence="1">Belongs to the AB hydrolase superfamily. AB hydrolase 2 family.</text>
</comment>
<comment type="caution">
    <text evidence="4">The sequence shown here is derived from an EMBL/GenBank/DDBJ whole genome shotgun (WGS) entry which is preliminary data.</text>
</comment>
<dbReference type="PANTHER" id="PTHR10655:SF17">
    <property type="entry name" value="LYSOPHOSPHOLIPASE-LIKE PROTEIN 1"/>
    <property type="match status" value="1"/>
</dbReference>
<dbReference type="PANTHER" id="PTHR10655">
    <property type="entry name" value="LYSOPHOSPHOLIPASE-RELATED"/>
    <property type="match status" value="1"/>
</dbReference>
<dbReference type="AlphaFoldDB" id="A0AAW2ZN97"/>
<accession>A0AAW2ZN97</accession>
<dbReference type="GO" id="GO:0005737">
    <property type="term" value="C:cytoplasm"/>
    <property type="evidence" value="ECO:0007669"/>
    <property type="project" value="TreeGrafter"/>
</dbReference>
<dbReference type="EMBL" id="JAOPGA020001654">
    <property type="protein sequence ID" value="KAL0490230.1"/>
    <property type="molecule type" value="Genomic_DNA"/>
</dbReference>
<keyword evidence="2" id="KW-0378">Hydrolase</keyword>
<evidence type="ECO:0000259" key="3">
    <source>
        <dbReference type="Pfam" id="PF02230"/>
    </source>
</evidence>
<dbReference type="GO" id="GO:0008474">
    <property type="term" value="F:palmitoyl-(protein) hydrolase activity"/>
    <property type="evidence" value="ECO:0007669"/>
    <property type="project" value="TreeGrafter"/>
</dbReference>
<evidence type="ECO:0000313" key="4">
    <source>
        <dbReference type="EMBL" id="KAL0490230.1"/>
    </source>
</evidence>